<protein>
    <submittedName>
        <fullName evidence="1">Uncharacterized protein</fullName>
    </submittedName>
</protein>
<dbReference type="RefSeq" id="WP_215217472.1">
    <property type="nucleotide sequence ID" value="NZ_CP075587.1"/>
</dbReference>
<proteinExistence type="predicted"/>
<dbReference type="EMBL" id="CP075587">
    <property type="protein sequence ID" value="QYF48276.1"/>
    <property type="molecule type" value="Genomic_DNA"/>
</dbReference>
<dbReference type="Proteomes" id="UP000826014">
    <property type="component" value="Chromosome"/>
</dbReference>
<name>A0ABX8UZD6_9BACT</name>
<accession>A0ABX8UZD6</accession>
<evidence type="ECO:0000313" key="2">
    <source>
        <dbReference type="Proteomes" id="UP000826014"/>
    </source>
</evidence>
<reference evidence="1 2" key="1">
    <citation type="journal article" date="2022" name="bioRxiv">
        <title>Ecology and evolution of chlamydial symbionts of arthropods.</title>
        <authorList>
            <person name="Halter T."/>
            <person name="Koestlbacher S."/>
            <person name="Collingro A."/>
            <person name="Sixt B.S."/>
            <person name="Toenshoff E.R."/>
            <person name="Hendrickx F."/>
            <person name="Kostanjsek R."/>
            <person name="Horn M."/>
        </authorList>
    </citation>
    <scope>NUCLEOTIDE SEQUENCE [LARGE SCALE GENOMIC DNA]</scope>
    <source>
        <strain evidence="1">W744xW776</strain>
    </source>
</reference>
<organism evidence="1 2">
    <name type="scientific">Candidatus Rhabdochlamydia oedothoracis</name>
    <dbReference type="NCBI Taxonomy" id="2720720"/>
    <lineage>
        <taxon>Bacteria</taxon>
        <taxon>Pseudomonadati</taxon>
        <taxon>Chlamydiota</taxon>
        <taxon>Chlamydiia</taxon>
        <taxon>Parachlamydiales</taxon>
        <taxon>Candidatus Rhabdochlamydiaceae</taxon>
        <taxon>Candidatus Rhabdochlamydia</taxon>
    </lineage>
</organism>
<evidence type="ECO:0000313" key="1">
    <source>
        <dbReference type="EMBL" id="QYF48276.1"/>
    </source>
</evidence>
<sequence>MIDPLSLEEAYEEFIKNLPKWLPDGITHVDLKLLNSLGLLNHSDLDYTYEDAELDQYFHIIETPDKVTLFNEQFAIWIVPQIVNEIPTTTTFIALLPHNKPHLEIVYTTSGVYNTPKYILKILQHFLTEVQDTEAVISSIGKKS</sequence>
<gene>
    <name evidence="1" type="ORF">RHABOEDO_000403</name>
</gene>
<keyword evidence="2" id="KW-1185">Reference proteome</keyword>